<dbReference type="InterPro" id="IPR036864">
    <property type="entry name" value="Zn2-C6_fun-type_DNA-bd_sf"/>
</dbReference>
<dbReference type="Pfam" id="PF00172">
    <property type="entry name" value="Zn_clus"/>
    <property type="match status" value="1"/>
</dbReference>
<feature type="compositionally biased region" description="Low complexity" evidence="2">
    <location>
        <begin position="300"/>
        <end position="310"/>
    </location>
</feature>
<dbReference type="InterPro" id="IPR001138">
    <property type="entry name" value="Zn2Cys6_DnaBD"/>
</dbReference>
<gene>
    <name evidence="4" type="ORF">BCR34DRAFT_484517</name>
</gene>
<evidence type="ECO:0000256" key="2">
    <source>
        <dbReference type="SAM" id="MobiDB-lite"/>
    </source>
</evidence>
<evidence type="ECO:0000313" key="4">
    <source>
        <dbReference type="EMBL" id="ORY11230.1"/>
    </source>
</evidence>
<reference evidence="4 5" key="1">
    <citation type="submission" date="2016-07" db="EMBL/GenBank/DDBJ databases">
        <title>Pervasive Adenine N6-methylation of Active Genes in Fungi.</title>
        <authorList>
            <consortium name="DOE Joint Genome Institute"/>
            <person name="Mondo S.J."/>
            <person name="Dannebaum R.O."/>
            <person name="Kuo R.C."/>
            <person name="Labutti K."/>
            <person name="Haridas S."/>
            <person name="Kuo A."/>
            <person name="Salamov A."/>
            <person name="Ahrendt S.R."/>
            <person name="Lipzen A."/>
            <person name="Sullivan W."/>
            <person name="Andreopoulos W.B."/>
            <person name="Clum A."/>
            <person name="Lindquist E."/>
            <person name="Daum C."/>
            <person name="Ramamoorthy G.K."/>
            <person name="Gryganskyi A."/>
            <person name="Culley D."/>
            <person name="Magnuson J.K."/>
            <person name="James T.Y."/>
            <person name="O'Malley M.A."/>
            <person name="Stajich J.E."/>
            <person name="Spatafora J.W."/>
            <person name="Visel A."/>
            <person name="Grigoriev I.V."/>
        </authorList>
    </citation>
    <scope>NUCLEOTIDE SEQUENCE [LARGE SCALE GENOMIC DNA]</scope>
    <source>
        <strain evidence="4 5">CBS 115471</strain>
    </source>
</reference>
<dbReference type="PANTHER" id="PTHR35392:SF1">
    <property type="entry name" value="ZN(II)2CYS6 TRANSCRIPTION FACTOR (EUROFUNG)"/>
    <property type="match status" value="1"/>
</dbReference>
<keyword evidence="1" id="KW-0539">Nucleus</keyword>
<dbReference type="SUPFAM" id="SSF57701">
    <property type="entry name" value="Zn2/Cys6 DNA-binding domain"/>
    <property type="match status" value="1"/>
</dbReference>
<dbReference type="AlphaFoldDB" id="A0A1Y1ZLV4"/>
<sequence length="788" mass="86235">MSTTPSESWEALVSWEDELFDPIFQGDTSFTGASNCHSSFTSDYHVPESVTSDQQYAPSAPASIADGSFSHDYTLSGPPSVIDGPSSAGQAFSWLSASPSFSTHATSPFVERTAHLQLGVSSPCEDLASPLFPSLQGSFNDTNQNQPFPSASFNSSDSFQAGSAQIFNPFLATSPQAFSSRDVTASQAFANVGGWADQPQIVEPSPELDHERAIPIPSPLSYSNTFPLTQGSQEPPPEYGRARAITIPQPNQRGTSYNQAQYASRRALQVPPPLPPRPGARRNSFAKGVSTSEPRKGRNSLTTPSPTSSSFGWVSYQPNQQGNRLVPSGTEGNRGRRQRGRTKALTQEQRKNAALMRVIGVCSNCKRRKEKCDVGIPCKSCLEHYKGDLIHNPCRNQLLSDLSSAFLSDRLGWHPTARPLDSFIAPGRYREATGLTYPIPLNLGFGPVLHLPVHAIEIYDSNAEYHKHVIYSWPPGSAAGDIHTHAVLPAILTQEALDSLPDTLENHLSLLVEKHFRSFPLYTSPLRILRQVYIFYRMLPTNTEHWRLLHQALKLLVLVHIGGDLTISAPSSDPNLAQLVRTSMTLNLSAEEEDIPTPCFIRSQLGSTMPAIAVKLMKDVLSGLEQLLLNRECGDWPIALALLIVVLMIIESIQYHAAKLPYHNIYDHSTTTPPNLATSPKTEEHERKVDEQGIKSLFAFYSACFSGCHARLRPDWEGEAGSADPGAGQKDQAGGLSCEDKFVESVREEIKKASAVGYLGGKANGEREEGDMGFFFDRLVARLLVLKA</sequence>
<dbReference type="PANTHER" id="PTHR35392">
    <property type="entry name" value="ZN(II)2CYS6 TRANSCRIPTION FACTOR (EUROFUNG)-RELATED-RELATED"/>
    <property type="match status" value="1"/>
</dbReference>
<evidence type="ECO:0000256" key="1">
    <source>
        <dbReference type="ARBA" id="ARBA00023242"/>
    </source>
</evidence>
<comment type="caution">
    <text evidence="4">The sequence shown here is derived from an EMBL/GenBank/DDBJ whole genome shotgun (WGS) entry which is preliminary data.</text>
</comment>
<dbReference type="OrthoDB" id="3921198at2759"/>
<dbReference type="STRING" id="1231657.A0A1Y1ZLV4"/>
<protein>
    <recommendedName>
        <fullName evidence="3">Zn(2)-C6 fungal-type domain-containing protein</fullName>
    </recommendedName>
</protein>
<dbReference type="GO" id="GO:0000981">
    <property type="term" value="F:DNA-binding transcription factor activity, RNA polymerase II-specific"/>
    <property type="evidence" value="ECO:0007669"/>
    <property type="project" value="InterPro"/>
</dbReference>
<dbReference type="GO" id="GO:0008270">
    <property type="term" value="F:zinc ion binding"/>
    <property type="evidence" value="ECO:0007669"/>
    <property type="project" value="InterPro"/>
</dbReference>
<dbReference type="Proteomes" id="UP000193144">
    <property type="component" value="Unassembled WGS sequence"/>
</dbReference>
<dbReference type="SMART" id="SM00066">
    <property type="entry name" value="GAL4"/>
    <property type="match status" value="1"/>
</dbReference>
<dbReference type="InterPro" id="IPR052973">
    <property type="entry name" value="Fungal_sec-metab_reg_TF"/>
</dbReference>
<organism evidence="4 5">
    <name type="scientific">Clohesyomyces aquaticus</name>
    <dbReference type="NCBI Taxonomy" id="1231657"/>
    <lineage>
        <taxon>Eukaryota</taxon>
        <taxon>Fungi</taxon>
        <taxon>Dikarya</taxon>
        <taxon>Ascomycota</taxon>
        <taxon>Pezizomycotina</taxon>
        <taxon>Dothideomycetes</taxon>
        <taxon>Pleosporomycetidae</taxon>
        <taxon>Pleosporales</taxon>
        <taxon>Lindgomycetaceae</taxon>
        <taxon>Clohesyomyces</taxon>
    </lineage>
</organism>
<dbReference type="PROSITE" id="PS50048">
    <property type="entry name" value="ZN2_CY6_FUNGAL_2"/>
    <property type="match status" value="1"/>
</dbReference>
<dbReference type="EMBL" id="MCFA01000063">
    <property type="protein sequence ID" value="ORY11230.1"/>
    <property type="molecule type" value="Genomic_DNA"/>
</dbReference>
<evidence type="ECO:0000313" key="5">
    <source>
        <dbReference type="Proteomes" id="UP000193144"/>
    </source>
</evidence>
<proteinExistence type="predicted"/>
<accession>A0A1Y1ZLV4</accession>
<name>A0A1Y1ZLV4_9PLEO</name>
<dbReference type="CDD" id="cd00067">
    <property type="entry name" value="GAL4"/>
    <property type="match status" value="1"/>
</dbReference>
<keyword evidence="5" id="KW-1185">Reference proteome</keyword>
<evidence type="ECO:0000259" key="3">
    <source>
        <dbReference type="PROSITE" id="PS50048"/>
    </source>
</evidence>
<feature type="region of interest" description="Disordered" evidence="2">
    <location>
        <begin position="266"/>
        <end position="350"/>
    </location>
</feature>
<feature type="domain" description="Zn(2)-C6 fungal-type" evidence="3">
    <location>
        <begin position="361"/>
        <end position="396"/>
    </location>
</feature>